<dbReference type="EMBL" id="JAWWNJ010000081">
    <property type="protein sequence ID" value="KAK7001794.1"/>
    <property type="molecule type" value="Genomic_DNA"/>
</dbReference>
<name>A0AAW0A863_9AGAR</name>
<dbReference type="AlphaFoldDB" id="A0AAW0A863"/>
<dbReference type="Gene3D" id="3.40.190.10">
    <property type="entry name" value="Periplasmic binding protein-like II"/>
    <property type="match status" value="1"/>
</dbReference>
<organism evidence="1 2">
    <name type="scientific">Favolaschia claudopus</name>
    <dbReference type="NCBI Taxonomy" id="2862362"/>
    <lineage>
        <taxon>Eukaryota</taxon>
        <taxon>Fungi</taxon>
        <taxon>Dikarya</taxon>
        <taxon>Basidiomycota</taxon>
        <taxon>Agaricomycotina</taxon>
        <taxon>Agaricomycetes</taxon>
        <taxon>Agaricomycetidae</taxon>
        <taxon>Agaricales</taxon>
        <taxon>Marasmiineae</taxon>
        <taxon>Mycenaceae</taxon>
        <taxon>Favolaschia</taxon>
    </lineage>
</organism>
<dbReference type="Proteomes" id="UP001362999">
    <property type="component" value="Unassembled WGS sequence"/>
</dbReference>
<evidence type="ECO:0000313" key="1">
    <source>
        <dbReference type="EMBL" id="KAK7001794.1"/>
    </source>
</evidence>
<keyword evidence="2" id="KW-1185">Reference proteome</keyword>
<proteinExistence type="predicted"/>
<sequence>MHAFDWYRSGTEDARGRFFFILGRALPRRDFALAKKRLNAFISTITGRLHEKCLSILAGADIQFRRHNGLDVCLQVVVNDPIAFLNECTPSWKPRCRINVEKFYGWGSTGKCALQIQVPESGSIKIVDDLAGKCVVTSFEVLAGEYFDAIDTRLELSGDRRTEYLLVKKIWFSQFAIEMGSSWDSSQQSRKFFQEEHH</sequence>
<accession>A0AAW0A863</accession>
<protein>
    <submittedName>
        <fullName evidence="1">Uncharacterized protein</fullName>
    </submittedName>
</protein>
<dbReference type="SUPFAM" id="SSF53850">
    <property type="entry name" value="Periplasmic binding protein-like II"/>
    <property type="match status" value="1"/>
</dbReference>
<comment type="caution">
    <text evidence="1">The sequence shown here is derived from an EMBL/GenBank/DDBJ whole genome shotgun (WGS) entry which is preliminary data.</text>
</comment>
<gene>
    <name evidence="1" type="ORF">R3P38DRAFT_3044488</name>
</gene>
<evidence type="ECO:0000313" key="2">
    <source>
        <dbReference type="Proteomes" id="UP001362999"/>
    </source>
</evidence>
<reference evidence="1 2" key="1">
    <citation type="journal article" date="2024" name="J Genomics">
        <title>Draft genome sequencing and assembly of Favolaschia claudopus CIRM-BRFM 2984 isolated from oak limbs.</title>
        <authorList>
            <person name="Navarro D."/>
            <person name="Drula E."/>
            <person name="Chaduli D."/>
            <person name="Cazenave R."/>
            <person name="Ahrendt S."/>
            <person name="Wang J."/>
            <person name="Lipzen A."/>
            <person name="Daum C."/>
            <person name="Barry K."/>
            <person name="Grigoriev I.V."/>
            <person name="Favel A."/>
            <person name="Rosso M.N."/>
            <person name="Martin F."/>
        </authorList>
    </citation>
    <scope>NUCLEOTIDE SEQUENCE [LARGE SCALE GENOMIC DNA]</scope>
    <source>
        <strain evidence="1 2">CIRM-BRFM 2984</strain>
    </source>
</reference>